<evidence type="ECO:0000313" key="3">
    <source>
        <dbReference type="EMBL" id="PSJ43570.1"/>
    </source>
</evidence>
<dbReference type="PRINTS" id="PR00080">
    <property type="entry name" value="SDRFAMILY"/>
</dbReference>
<protein>
    <submittedName>
        <fullName evidence="3">3-oxoacyl-ACP reductase</fullName>
    </submittedName>
</protein>
<dbReference type="EMBL" id="PXYI01000001">
    <property type="protein sequence ID" value="PSJ43570.1"/>
    <property type="molecule type" value="Genomic_DNA"/>
</dbReference>
<organism evidence="3 4">
    <name type="scientific">Allosphingosinicella deserti</name>
    <dbReference type="NCBI Taxonomy" id="2116704"/>
    <lineage>
        <taxon>Bacteria</taxon>
        <taxon>Pseudomonadati</taxon>
        <taxon>Pseudomonadota</taxon>
        <taxon>Alphaproteobacteria</taxon>
        <taxon>Sphingomonadales</taxon>
        <taxon>Sphingomonadaceae</taxon>
        <taxon>Allosphingosinicella</taxon>
    </lineage>
</organism>
<comment type="caution">
    <text evidence="3">The sequence shown here is derived from an EMBL/GenBank/DDBJ whole genome shotgun (WGS) entry which is preliminary data.</text>
</comment>
<dbReference type="PRINTS" id="PR00081">
    <property type="entry name" value="GDHRDH"/>
</dbReference>
<dbReference type="Proteomes" id="UP000241167">
    <property type="component" value="Unassembled WGS sequence"/>
</dbReference>
<dbReference type="PANTHER" id="PTHR43639:SF9">
    <property type="entry name" value="BLL5898 PROTEIN"/>
    <property type="match status" value="1"/>
</dbReference>
<dbReference type="OrthoDB" id="5457012at2"/>
<comment type="similarity">
    <text evidence="1">Belongs to the short-chain dehydrogenases/reductases (SDR) family.</text>
</comment>
<reference evidence="3 4" key="1">
    <citation type="submission" date="2018-03" db="EMBL/GenBank/DDBJ databases">
        <title>The draft genome of Sphingosinicella sp. GL-C-18.</title>
        <authorList>
            <person name="Liu L."/>
            <person name="Li L."/>
            <person name="Liang L."/>
            <person name="Zhang X."/>
            <person name="Wang T."/>
        </authorList>
    </citation>
    <scope>NUCLEOTIDE SEQUENCE [LARGE SCALE GENOMIC DNA]</scope>
    <source>
        <strain evidence="3 4">GL-C-18</strain>
    </source>
</reference>
<dbReference type="NCBIfam" id="NF005559">
    <property type="entry name" value="PRK07231.1"/>
    <property type="match status" value="1"/>
</dbReference>
<dbReference type="Gene3D" id="3.40.50.720">
    <property type="entry name" value="NAD(P)-binding Rossmann-like Domain"/>
    <property type="match status" value="1"/>
</dbReference>
<dbReference type="AlphaFoldDB" id="A0A2P7R029"/>
<dbReference type="InterPro" id="IPR020904">
    <property type="entry name" value="Sc_DH/Rdtase_CS"/>
</dbReference>
<accession>A0A2P7R029</accession>
<dbReference type="FunFam" id="3.40.50.720:FF:000084">
    <property type="entry name" value="Short-chain dehydrogenase reductase"/>
    <property type="match status" value="1"/>
</dbReference>
<evidence type="ECO:0000256" key="2">
    <source>
        <dbReference type="ARBA" id="ARBA00023002"/>
    </source>
</evidence>
<dbReference type="SUPFAM" id="SSF51735">
    <property type="entry name" value="NAD(P)-binding Rossmann-fold domains"/>
    <property type="match status" value="1"/>
</dbReference>
<sequence length="256" mass="26475">MQRFQGKVAIVTGGGSGIGAAIAKRLLEEGASVVISGRNRARLENAAAELGGGDRVVAHPADVSLRADCDSLVDVAAARFGRLDTLVNAAGMNLVGTVDETSDEDWRACFGADVDSIFYMSRKALPLLRESKGSIVNIGSVSSLGGGWSHAGYNAAKAAVANLTRSLACDNGRYGVRANLVCPGLTVTGMVDEIMADEALLEKAWERIPLRRAGQPAEVAAAVAFLASDEALWITGATLAVDGGQTCTDGGPEWGK</sequence>
<gene>
    <name evidence="3" type="ORF">C7I55_00365</name>
</gene>
<proteinExistence type="inferred from homology"/>
<dbReference type="RefSeq" id="WP_106510929.1">
    <property type="nucleotide sequence ID" value="NZ_PXYI01000001.1"/>
</dbReference>
<dbReference type="CDD" id="cd05233">
    <property type="entry name" value="SDR_c"/>
    <property type="match status" value="1"/>
</dbReference>
<name>A0A2P7R029_9SPHN</name>
<evidence type="ECO:0000313" key="4">
    <source>
        <dbReference type="Proteomes" id="UP000241167"/>
    </source>
</evidence>
<evidence type="ECO:0000256" key="1">
    <source>
        <dbReference type="ARBA" id="ARBA00006484"/>
    </source>
</evidence>
<dbReference type="PANTHER" id="PTHR43639">
    <property type="entry name" value="OXIDOREDUCTASE, SHORT-CHAIN DEHYDROGENASE/REDUCTASE FAMILY (AFU_ORTHOLOGUE AFUA_5G02870)"/>
    <property type="match status" value="1"/>
</dbReference>
<dbReference type="GO" id="GO:0016491">
    <property type="term" value="F:oxidoreductase activity"/>
    <property type="evidence" value="ECO:0007669"/>
    <property type="project" value="UniProtKB-KW"/>
</dbReference>
<keyword evidence="4" id="KW-1185">Reference proteome</keyword>
<dbReference type="PROSITE" id="PS00061">
    <property type="entry name" value="ADH_SHORT"/>
    <property type="match status" value="1"/>
</dbReference>
<dbReference type="InterPro" id="IPR002347">
    <property type="entry name" value="SDR_fam"/>
</dbReference>
<dbReference type="Pfam" id="PF13561">
    <property type="entry name" value="adh_short_C2"/>
    <property type="match status" value="1"/>
</dbReference>
<keyword evidence="2" id="KW-0560">Oxidoreductase</keyword>
<dbReference type="InterPro" id="IPR036291">
    <property type="entry name" value="NAD(P)-bd_dom_sf"/>
</dbReference>